<reference evidence="6 7" key="1">
    <citation type="journal article" date="2015" name="Genome Announc.">
        <title>Expanding the biotechnology potential of lactobacilli through comparative genomics of 213 strains and associated genera.</title>
        <authorList>
            <person name="Sun Z."/>
            <person name="Harris H.M."/>
            <person name="McCann A."/>
            <person name="Guo C."/>
            <person name="Argimon S."/>
            <person name="Zhang W."/>
            <person name="Yang X."/>
            <person name="Jeffery I.B."/>
            <person name="Cooney J.C."/>
            <person name="Kagawa T.F."/>
            <person name="Liu W."/>
            <person name="Song Y."/>
            <person name="Salvetti E."/>
            <person name="Wrobel A."/>
            <person name="Rasinkangas P."/>
            <person name="Parkhill J."/>
            <person name="Rea M.C."/>
            <person name="O'Sullivan O."/>
            <person name="Ritari J."/>
            <person name="Douillard F.P."/>
            <person name="Paul Ross R."/>
            <person name="Yang R."/>
            <person name="Briner A.E."/>
            <person name="Felis G.E."/>
            <person name="de Vos W.M."/>
            <person name="Barrangou R."/>
            <person name="Klaenhammer T.R."/>
            <person name="Caufield P.W."/>
            <person name="Cui Y."/>
            <person name="Zhang H."/>
            <person name="O'Toole P.W."/>
        </authorList>
    </citation>
    <scope>NUCLEOTIDE SEQUENCE [LARGE SCALE GENOMIC DNA]</scope>
    <source>
        <strain evidence="6 7">DSM 20719</strain>
    </source>
</reference>
<dbReference type="EMBL" id="AYZB01000035">
    <property type="protein sequence ID" value="KRM22418.1"/>
    <property type="molecule type" value="Genomic_DNA"/>
</dbReference>
<dbReference type="AlphaFoldDB" id="A0AA89L434"/>
<feature type="transmembrane region" description="Helical" evidence="5">
    <location>
        <begin position="204"/>
        <end position="225"/>
    </location>
</feature>
<dbReference type="GO" id="GO:0030026">
    <property type="term" value="P:intracellular manganese ion homeostasis"/>
    <property type="evidence" value="ECO:0007669"/>
    <property type="project" value="InterPro"/>
</dbReference>
<protein>
    <recommendedName>
        <fullName evidence="8">TIGR00267 family protein</fullName>
    </recommendedName>
</protein>
<evidence type="ECO:0000256" key="5">
    <source>
        <dbReference type="SAM" id="Phobius"/>
    </source>
</evidence>
<evidence type="ECO:0000313" key="6">
    <source>
        <dbReference type="EMBL" id="KRM22418.1"/>
    </source>
</evidence>
<dbReference type="Proteomes" id="UP000050823">
    <property type="component" value="Unassembled WGS sequence"/>
</dbReference>
<evidence type="ECO:0008006" key="8">
    <source>
        <dbReference type="Google" id="ProtNLM"/>
    </source>
</evidence>
<comment type="subcellular location">
    <subcellularLocation>
        <location evidence="1">Endomembrane system</location>
        <topology evidence="1">Multi-pass membrane protein</topology>
    </subcellularLocation>
</comment>
<feature type="transmembrane region" description="Helical" evidence="5">
    <location>
        <begin position="174"/>
        <end position="198"/>
    </location>
</feature>
<name>A0AA89L434_9LACO</name>
<evidence type="ECO:0000256" key="3">
    <source>
        <dbReference type="ARBA" id="ARBA00022989"/>
    </source>
</evidence>
<evidence type="ECO:0000313" key="7">
    <source>
        <dbReference type="Proteomes" id="UP000050823"/>
    </source>
</evidence>
<dbReference type="Pfam" id="PF01988">
    <property type="entry name" value="VIT1"/>
    <property type="match status" value="1"/>
</dbReference>
<evidence type="ECO:0000256" key="4">
    <source>
        <dbReference type="ARBA" id="ARBA00023136"/>
    </source>
</evidence>
<evidence type="ECO:0000256" key="2">
    <source>
        <dbReference type="ARBA" id="ARBA00022692"/>
    </source>
</evidence>
<feature type="transmembrane region" description="Helical" evidence="5">
    <location>
        <begin position="237"/>
        <end position="255"/>
    </location>
</feature>
<accession>A0AA89L434</accession>
<dbReference type="GO" id="GO:0005384">
    <property type="term" value="F:manganese ion transmembrane transporter activity"/>
    <property type="evidence" value="ECO:0007669"/>
    <property type="project" value="InterPro"/>
</dbReference>
<feature type="transmembrane region" description="Helical" evidence="5">
    <location>
        <begin position="74"/>
        <end position="93"/>
    </location>
</feature>
<keyword evidence="2 5" id="KW-0812">Transmembrane</keyword>
<dbReference type="PANTHER" id="PTHR31851">
    <property type="entry name" value="FE(2+)/MN(2+) TRANSPORTER PCL1"/>
    <property type="match status" value="1"/>
</dbReference>
<organism evidence="6 7">
    <name type="scientific">Latilactobacillus graminis DSM 20719</name>
    <dbReference type="NCBI Taxonomy" id="1423752"/>
    <lineage>
        <taxon>Bacteria</taxon>
        <taxon>Bacillati</taxon>
        <taxon>Bacillota</taxon>
        <taxon>Bacilli</taxon>
        <taxon>Lactobacillales</taxon>
        <taxon>Lactobacillaceae</taxon>
        <taxon>Latilactobacillus</taxon>
    </lineage>
</organism>
<comment type="caution">
    <text evidence="6">The sequence shown here is derived from an EMBL/GenBank/DDBJ whole genome shotgun (WGS) entry which is preliminary data.</text>
</comment>
<sequence length="257" mass="27338">MVLDFLLKLAKIKDNTNYNHYKVIKNIGGFTLSKKLSLAQKINVLRASVMGANDGILSVAGIVIGVAGATSNSFAIFISGIAGMIAGTISMAMGEYVSVSTQKDAQEMAIINTKLNLKHHYDSQLTFVQQKYIKTGINPELAAQATHEMMTADPLTTVVREKYGFVPTAFTSPYAAAIASFISFPIGSILPLTAITLLPVTIRVQATIVAVMLALAITGYSAAALGKANRSKAMLRNVISGLLTMAVTYAIGTLFKQ</sequence>
<proteinExistence type="predicted"/>
<dbReference type="GO" id="GO:0012505">
    <property type="term" value="C:endomembrane system"/>
    <property type="evidence" value="ECO:0007669"/>
    <property type="project" value="UniProtKB-SubCell"/>
</dbReference>
<dbReference type="InterPro" id="IPR008217">
    <property type="entry name" value="Ccc1_fam"/>
</dbReference>
<evidence type="ECO:0000256" key="1">
    <source>
        <dbReference type="ARBA" id="ARBA00004127"/>
    </source>
</evidence>
<gene>
    <name evidence="6" type="ORF">FC90_GL001021</name>
</gene>
<dbReference type="CDD" id="cd02432">
    <property type="entry name" value="Nodulin-21_like_1"/>
    <property type="match status" value="1"/>
</dbReference>
<keyword evidence="4 5" id="KW-0472">Membrane</keyword>
<keyword evidence="3 5" id="KW-1133">Transmembrane helix</keyword>
<feature type="transmembrane region" description="Helical" evidence="5">
    <location>
        <begin position="44"/>
        <end position="68"/>
    </location>
</feature>